<evidence type="ECO:0000256" key="6">
    <source>
        <dbReference type="SAM" id="MobiDB-lite"/>
    </source>
</evidence>
<dbReference type="Pfam" id="PF04791">
    <property type="entry name" value="LMBR1"/>
    <property type="match status" value="1"/>
</dbReference>
<dbReference type="GO" id="GO:0003676">
    <property type="term" value="F:nucleic acid binding"/>
    <property type="evidence" value="ECO:0007669"/>
    <property type="project" value="InterPro"/>
</dbReference>
<keyword evidence="5 7" id="KW-0472">Membrane</keyword>
<dbReference type="PANTHER" id="PTHR21355">
    <property type="entry name" value="G-PROTEIN COUPLED RECEPTOR-ASSOCIATED PROTEIN LMBRD2"/>
    <property type="match status" value="1"/>
</dbReference>
<dbReference type="PANTHER" id="PTHR21355:SF0">
    <property type="entry name" value="G-PROTEIN COUPLED RECEPTOR-ASSOCIATED PROTEIN LMBRD2"/>
    <property type="match status" value="1"/>
</dbReference>
<dbReference type="SUPFAM" id="SSF82704">
    <property type="entry name" value="AlbA-like"/>
    <property type="match status" value="1"/>
</dbReference>
<dbReference type="GO" id="GO:0016020">
    <property type="term" value="C:membrane"/>
    <property type="evidence" value="ECO:0007669"/>
    <property type="project" value="UniProtKB-SubCell"/>
</dbReference>
<evidence type="ECO:0000256" key="3">
    <source>
        <dbReference type="ARBA" id="ARBA00022692"/>
    </source>
</evidence>
<feature type="domain" description="DNA/RNA-binding protein Alba-like" evidence="8">
    <location>
        <begin position="34"/>
        <end position="100"/>
    </location>
</feature>
<proteinExistence type="inferred from homology"/>
<sequence length="822" mass="94779">MDAAIEQYAPSEALDDTPSVSLSLPFILHPSCLHMQVRSGSKTKNLIQFAMRKLFPTDASVVPIEQITWNAFGDGISKAIACAELTKRRSQTNFYEHVQIGYKRIEQIWRPVNSNVELDTLKIQKKLSVNMSSVALVFDIIASCLIALIFLYRCGNYRRQHPITTVAVFISWSFSVSFIFLLPLDISLAAYRECSNPNVTTTTTASPINLNLSNSIEKPCPQPWSYVNQKSYGVLWRIIYWTSQCLTWLVLPFMQAVCQTGEFYWRGKIRYALRSNLFYYGTLLLLFGVLVIYVAINYHLTASNFKVTIIAASTTWGLFLLVLMLGYGLVEVPINVYNHSRTSFALSHVQFKLSQLYNEKIDIEERLESLVEEVSKLCHQIKYNDSLRPCLEEIVRIIPEQYSNRVKLTMDDYEDYRSTTTSNNLVDLPTEKQLIKLHGLLKKSKHIHHRVQASWIQMIDEAFYLEDILNNEKNTNRSFIKQSPLPKSWLRQKLFDEHPVLEWYTLCFLRPWGLRILGVSLGILSVIVIWSELTFFSTKPVLSIFARIVNSARHHYDYFTIEIVCCFSLAYLCLCAYYTIFRFRIFNYFYLSLYHLTDENSLIFAATFLCRLTAPLSYNFLGMIHMDQMITKETFRQETVFTEIMGRMNVIPIISSGFNFYFPMLVCLLCLGTYFRFGSRCLHIFGVRQFFDDDHISAEYVEDGKNLMKKERRSFGGVDVLSTVPNTTTASQRRDRRREIEEKYGLRSSSSATAKNVQLSKYRDDELSEIQSETRQLKGSVSSSEEPLITMNTNQQVPSNSTSITGSSSRRAPPPTNIFNDI</sequence>
<evidence type="ECO:0000256" key="1">
    <source>
        <dbReference type="ARBA" id="ARBA00004141"/>
    </source>
</evidence>
<keyword evidence="4 7" id="KW-1133">Transmembrane helix</keyword>
<dbReference type="OrthoDB" id="203099at2759"/>
<feature type="transmembrane region" description="Helical" evidence="7">
    <location>
        <begin position="308"/>
        <end position="330"/>
    </location>
</feature>
<feature type="transmembrane region" description="Helical" evidence="7">
    <location>
        <begin position="558"/>
        <end position="581"/>
    </location>
</feature>
<feature type="transmembrane region" description="Helical" evidence="7">
    <location>
        <begin position="650"/>
        <end position="675"/>
    </location>
</feature>
<accession>A0A815HDN9</accession>
<comment type="caution">
    <text evidence="9">The sequence shown here is derived from an EMBL/GenBank/DDBJ whole genome shotgun (WGS) entry which is preliminary data.</text>
</comment>
<feature type="transmembrane region" description="Helical" evidence="7">
    <location>
        <begin position="277"/>
        <end position="296"/>
    </location>
</feature>
<keyword evidence="3 7" id="KW-0812">Transmembrane</keyword>
<comment type="subcellular location">
    <subcellularLocation>
        <location evidence="1">Membrane</location>
        <topology evidence="1">Multi-pass membrane protein</topology>
    </subcellularLocation>
</comment>
<dbReference type="InterPro" id="IPR006876">
    <property type="entry name" value="LMBR1-like_membr_prot"/>
</dbReference>
<evidence type="ECO:0000259" key="8">
    <source>
        <dbReference type="Pfam" id="PF01918"/>
    </source>
</evidence>
<dbReference type="Pfam" id="PF01918">
    <property type="entry name" value="Alba"/>
    <property type="match status" value="1"/>
</dbReference>
<evidence type="ECO:0000313" key="10">
    <source>
        <dbReference type="Proteomes" id="UP000663852"/>
    </source>
</evidence>
<feature type="transmembrane region" description="Helical" evidence="7">
    <location>
        <begin position="163"/>
        <end position="182"/>
    </location>
</feature>
<evidence type="ECO:0000313" key="9">
    <source>
        <dbReference type="EMBL" id="CAF1350795.1"/>
    </source>
</evidence>
<feature type="transmembrane region" description="Helical" evidence="7">
    <location>
        <begin position="516"/>
        <end position="538"/>
    </location>
</feature>
<organism evidence="9 10">
    <name type="scientific">Adineta ricciae</name>
    <name type="common">Rotifer</name>
    <dbReference type="NCBI Taxonomy" id="249248"/>
    <lineage>
        <taxon>Eukaryota</taxon>
        <taxon>Metazoa</taxon>
        <taxon>Spiralia</taxon>
        <taxon>Gnathifera</taxon>
        <taxon>Rotifera</taxon>
        <taxon>Eurotatoria</taxon>
        <taxon>Bdelloidea</taxon>
        <taxon>Adinetida</taxon>
        <taxon>Adinetidae</taxon>
        <taxon>Adineta</taxon>
    </lineage>
</organism>
<dbReference type="InterPro" id="IPR051584">
    <property type="entry name" value="GPCR-associated_LMBR1"/>
</dbReference>
<evidence type="ECO:0000256" key="4">
    <source>
        <dbReference type="ARBA" id="ARBA00022989"/>
    </source>
</evidence>
<dbReference type="InterPro" id="IPR036882">
    <property type="entry name" value="Alba-like_dom_sf"/>
</dbReference>
<evidence type="ECO:0000256" key="5">
    <source>
        <dbReference type="ARBA" id="ARBA00023136"/>
    </source>
</evidence>
<dbReference type="AlphaFoldDB" id="A0A815HDN9"/>
<gene>
    <name evidence="9" type="ORF">EDS130_LOCUS33268</name>
</gene>
<reference evidence="9" key="1">
    <citation type="submission" date="2021-02" db="EMBL/GenBank/DDBJ databases">
        <authorList>
            <person name="Nowell W R."/>
        </authorList>
    </citation>
    <scope>NUCLEOTIDE SEQUENCE</scope>
</reference>
<evidence type="ECO:0000256" key="2">
    <source>
        <dbReference type="ARBA" id="ARBA00010487"/>
    </source>
</evidence>
<feature type="region of interest" description="Disordered" evidence="6">
    <location>
        <begin position="768"/>
        <end position="822"/>
    </location>
</feature>
<feature type="compositionally biased region" description="Low complexity" evidence="6">
    <location>
        <begin position="799"/>
        <end position="809"/>
    </location>
</feature>
<protein>
    <recommendedName>
        <fullName evidence="8">DNA/RNA-binding protein Alba-like domain-containing protein</fullName>
    </recommendedName>
</protein>
<feature type="transmembrane region" description="Helical" evidence="7">
    <location>
        <begin position="602"/>
        <end position="621"/>
    </location>
</feature>
<evidence type="ECO:0000256" key="7">
    <source>
        <dbReference type="SAM" id="Phobius"/>
    </source>
</evidence>
<feature type="compositionally biased region" description="Polar residues" evidence="6">
    <location>
        <begin position="769"/>
        <end position="798"/>
    </location>
</feature>
<name>A0A815HDN9_ADIRI</name>
<comment type="similarity">
    <text evidence="2">Belongs to the LIMR family.</text>
</comment>
<dbReference type="InterPro" id="IPR002775">
    <property type="entry name" value="DNA/RNA-bd_Alba-like"/>
</dbReference>
<dbReference type="Proteomes" id="UP000663852">
    <property type="component" value="Unassembled WGS sequence"/>
</dbReference>
<dbReference type="EMBL" id="CAJNOJ010000264">
    <property type="protein sequence ID" value="CAF1350795.1"/>
    <property type="molecule type" value="Genomic_DNA"/>
</dbReference>
<feature type="transmembrane region" description="Helical" evidence="7">
    <location>
        <begin position="131"/>
        <end position="151"/>
    </location>
</feature>